<dbReference type="AlphaFoldDB" id="A0A089HPA6"/>
<dbReference type="SUPFAM" id="SSF116734">
    <property type="entry name" value="DNA methylase specificity domain"/>
    <property type="match status" value="1"/>
</dbReference>
<keyword evidence="2" id="KW-0238">DNA-binding</keyword>
<dbReference type="EMBL" id="CP009288">
    <property type="protein sequence ID" value="AIQ13836.1"/>
    <property type="molecule type" value="Genomic_DNA"/>
</dbReference>
<dbReference type="PANTHER" id="PTHR30408">
    <property type="entry name" value="TYPE-1 RESTRICTION ENZYME ECOKI SPECIFICITY PROTEIN"/>
    <property type="match status" value="1"/>
</dbReference>
<name>A0A089HPA6_PAEDU</name>
<evidence type="ECO:0000313" key="4">
    <source>
        <dbReference type="Proteomes" id="UP000029409"/>
    </source>
</evidence>
<dbReference type="STRING" id="44251.PDUR_19405"/>
<evidence type="ECO:0008006" key="5">
    <source>
        <dbReference type="Google" id="ProtNLM"/>
    </source>
</evidence>
<dbReference type="InterPro" id="IPR052021">
    <property type="entry name" value="Type-I_RS_S_subunit"/>
</dbReference>
<evidence type="ECO:0000313" key="3">
    <source>
        <dbReference type="EMBL" id="AIQ13836.1"/>
    </source>
</evidence>
<dbReference type="OrthoDB" id="9795776at2"/>
<dbReference type="GO" id="GO:0009307">
    <property type="term" value="P:DNA restriction-modification system"/>
    <property type="evidence" value="ECO:0007669"/>
    <property type="project" value="UniProtKB-KW"/>
</dbReference>
<reference evidence="3 4" key="1">
    <citation type="submission" date="2014-08" db="EMBL/GenBank/DDBJ databases">
        <title>Comparative genomics of the Paenibacillus odorifer group.</title>
        <authorList>
            <person name="den Bakker H.C."/>
            <person name="Tsai Y.-C."/>
            <person name="Martin N."/>
            <person name="Korlach J."/>
            <person name="Wiedmann M."/>
        </authorList>
    </citation>
    <scope>NUCLEOTIDE SEQUENCE [LARGE SCALE GENOMIC DNA]</scope>
    <source>
        <strain evidence="3 4">DSM 1735</strain>
    </source>
</reference>
<dbReference type="InterPro" id="IPR044946">
    <property type="entry name" value="Restrct_endonuc_typeI_TRD_sf"/>
</dbReference>
<dbReference type="Proteomes" id="UP000029409">
    <property type="component" value="Chromosome"/>
</dbReference>
<sequence>MISSGDGTRGGLNKQLVFDVEILSPSIQEQIKIGSFFKQIDDIIALHQRELDALKETKQAFLQKMFV</sequence>
<keyword evidence="1" id="KW-0680">Restriction system</keyword>
<dbReference type="RefSeq" id="WP_156130510.1">
    <property type="nucleotide sequence ID" value="NZ_CP009288.1"/>
</dbReference>
<dbReference type="REBASE" id="141039">
    <property type="entry name" value="S.Pdu1735ORF19400P"/>
</dbReference>
<organism evidence="3 4">
    <name type="scientific">Paenibacillus durus</name>
    <name type="common">Paenibacillus azotofixans</name>
    <dbReference type="NCBI Taxonomy" id="44251"/>
    <lineage>
        <taxon>Bacteria</taxon>
        <taxon>Bacillati</taxon>
        <taxon>Bacillota</taxon>
        <taxon>Bacilli</taxon>
        <taxon>Bacillales</taxon>
        <taxon>Paenibacillaceae</taxon>
        <taxon>Paenibacillus</taxon>
    </lineage>
</organism>
<evidence type="ECO:0000256" key="1">
    <source>
        <dbReference type="ARBA" id="ARBA00022747"/>
    </source>
</evidence>
<dbReference type="GO" id="GO:0003677">
    <property type="term" value="F:DNA binding"/>
    <property type="evidence" value="ECO:0007669"/>
    <property type="project" value="UniProtKB-KW"/>
</dbReference>
<gene>
    <name evidence="3" type="ORF">PDUR_19405</name>
</gene>
<dbReference type="eggNOG" id="COG0732">
    <property type="taxonomic scope" value="Bacteria"/>
</dbReference>
<keyword evidence="4" id="KW-1185">Reference proteome</keyword>
<protein>
    <recommendedName>
        <fullName evidence="5">Type I restriction modification DNA specificity domain-containing protein</fullName>
    </recommendedName>
</protein>
<evidence type="ECO:0000256" key="2">
    <source>
        <dbReference type="ARBA" id="ARBA00023125"/>
    </source>
</evidence>
<dbReference type="Gene3D" id="3.90.220.20">
    <property type="entry name" value="DNA methylase specificity domains"/>
    <property type="match status" value="1"/>
</dbReference>
<dbReference type="KEGG" id="pdu:PDUR_19405"/>
<accession>A0A089HPA6</accession>
<dbReference type="PANTHER" id="PTHR30408:SF12">
    <property type="entry name" value="TYPE I RESTRICTION ENZYME MJAVIII SPECIFICITY SUBUNIT"/>
    <property type="match status" value="1"/>
</dbReference>
<proteinExistence type="predicted"/>
<dbReference type="Gene3D" id="1.10.287.1120">
    <property type="entry name" value="Bipartite methylase S protein"/>
    <property type="match status" value="1"/>
</dbReference>